<organism evidence="3 4">
    <name type="scientific">Rapidithrix thailandica</name>
    <dbReference type="NCBI Taxonomy" id="413964"/>
    <lineage>
        <taxon>Bacteria</taxon>
        <taxon>Pseudomonadati</taxon>
        <taxon>Bacteroidota</taxon>
        <taxon>Cytophagia</taxon>
        <taxon>Cytophagales</taxon>
        <taxon>Flammeovirgaceae</taxon>
        <taxon>Rapidithrix</taxon>
    </lineage>
</organism>
<sequence>MFRKFIISFLFMGLIGQTVSMAQDDQTPQIIGQDKNSNPIITAVPFLTIAPDARSAGMGDAGVALSPDANAAYWNPSKLAFAKQRMGFSLSYTPWLQKIVGDMSLAYLSGYRKLNENQVIGGSLRYFNLGSMEFTNTSGSTIADFNPREFAFDLTFAMKLSERLSIGGTGRFIHSNLTGNISSGATTNDTKPGNTAAVDLSMYYNNEDVMFLGYPTNVAFGVNLSNIGFKITYTDENQKDFIPTNLRLGTAITTHFDPMNKLTWAFDVNKLLVPTPPHYDENRNIIAGKDPDRSMISGMFGSFGDAPDGFSEEMKELIFATGLEYWYNDLFAVRGGYFHENKTKGNRQYFTFGLGLRYQKFGIDFAYLAASQRNHPLEDTLRFTLMVNFGESKDIADQPGEI</sequence>
<dbReference type="Proteomes" id="UP001403385">
    <property type="component" value="Unassembled WGS sequence"/>
</dbReference>
<evidence type="ECO:0000256" key="1">
    <source>
        <dbReference type="SAM" id="SignalP"/>
    </source>
</evidence>
<gene>
    <name evidence="3" type="primary">porV</name>
    <name evidence="3" type="ORF">AAG747_17130</name>
</gene>
<proteinExistence type="predicted"/>
<dbReference type="Gene3D" id="2.40.160.60">
    <property type="entry name" value="Outer membrane protein transport protein (OMPP1/FadL/TodX)"/>
    <property type="match status" value="1"/>
</dbReference>
<dbReference type="NCBIfam" id="NF033709">
    <property type="entry name" value="PorV_fam"/>
    <property type="match status" value="1"/>
</dbReference>
<dbReference type="InterPro" id="IPR047799">
    <property type="entry name" value="T9SS_OM_PorV"/>
</dbReference>
<dbReference type="InterPro" id="IPR045741">
    <property type="entry name" value="PorV"/>
</dbReference>
<dbReference type="RefSeq" id="WP_346822430.1">
    <property type="nucleotide sequence ID" value="NZ_JBDKWZ010000009.1"/>
</dbReference>
<evidence type="ECO:0000313" key="3">
    <source>
        <dbReference type="EMBL" id="MEN7549651.1"/>
    </source>
</evidence>
<feature type="chain" id="PRO_5043611876" evidence="1">
    <location>
        <begin position="23"/>
        <end position="402"/>
    </location>
</feature>
<dbReference type="SUPFAM" id="SSF56935">
    <property type="entry name" value="Porins"/>
    <property type="match status" value="1"/>
</dbReference>
<dbReference type="AlphaFoldDB" id="A0AAW9SG28"/>
<reference evidence="3 4" key="1">
    <citation type="submission" date="2024-04" db="EMBL/GenBank/DDBJ databases">
        <title>Novel genus in family Flammeovirgaceae.</title>
        <authorList>
            <person name="Nguyen T.H."/>
            <person name="Vuong T.Q."/>
            <person name="Le H."/>
            <person name="Kim S.-G."/>
        </authorList>
    </citation>
    <scope>NUCLEOTIDE SEQUENCE [LARGE SCALE GENOMIC DNA]</scope>
    <source>
        <strain evidence="3 4">JCM 23209</strain>
    </source>
</reference>
<feature type="signal peptide" evidence="1">
    <location>
        <begin position="1"/>
        <end position="22"/>
    </location>
</feature>
<keyword evidence="4" id="KW-1185">Reference proteome</keyword>
<name>A0AAW9SG28_9BACT</name>
<accession>A0AAW9SG28</accession>
<evidence type="ECO:0000259" key="2">
    <source>
        <dbReference type="Pfam" id="PF19572"/>
    </source>
</evidence>
<keyword evidence="1" id="KW-0732">Signal</keyword>
<protein>
    <submittedName>
        <fullName evidence="3">Type IX secretion system outer membrane channel protein PorV</fullName>
    </submittedName>
</protein>
<comment type="caution">
    <text evidence="3">The sequence shown here is derived from an EMBL/GenBank/DDBJ whole genome shotgun (WGS) entry which is preliminary data.</text>
</comment>
<dbReference type="Pfam" id="PF19572">
    <property type="entry name" value="PorV"/>
    <property type="match status" value="1"/>
</dbReference>
<feature type="domain" description="Type IX secretion system protein PorV" evidence="2">
    <location>
        <begin position="35"/>
        <end position="277"/>
    </location>
</feature>
<dbReference type="NCBIfam" id="NF033710">
    <property type="entry name" value="T9SS_OM_PorV"/>
    <property type="match status" value="1"/>
</dbReference>
<evidence type="ECO:0000313" key="4">
    <source>
        <dbReference type="Proteomes" id="UP001403385"/>
    </source>
</evidence>
<dbReference type="EMBL" id="JBDKWZ010000009">
    <property type="protein sequence ID" value="MEN7549651.1"/>
    <property type="molecule type" value="Genomic_DNA"/>
</dbReference>